<evidence type="ECO:0000256" key="11">
    <source>
        <dbReference type="ARBA" id="ARBA00023136"/>
    </source>
</evidence>
<evidence type="ECO:0000256" key="8">
    <source>
        <dbReference type="ARBA" id="ARBA00023002"/>
    </source>
</evidence>
<dbReference type="CDD" id="cd20654">
    <property type="entry name" value="CYP82"/>
    <property type="match status" value="1"/>
</dbReference>
<dbReference type="Gene3D" id="1.10.630.10">
    <property type="entry name" value="Cytochrome P450"/>
    <property type="match status" value="1"/>
</dbReference>
<evidence type="ECO:0000313" key="15">
    <source>
        <dbReference type="EMBL" id="KAH7524027.1"/>
    </source>
</evidence>
<dbReference type="Gene3D" id="1.20.930.50">
    <property type="match status" value="1"/>
</dbReference>
<dbReference type="GO" id="GO:0005506">
    <property type="term" value="F:iron ion binding"/>
    <property type="evidence" value="ECO:0007669"/>
    <property type="project" value="InterPro"/>
</dbReference>
<evidence type="ECO:0000256" key="7">
    <source>
        <dbReference type="ARBA" id="ARBA00022989"/>
    </source>
</evidence>
<comment type="subcellular location">
    <subcellularLocation>
        <location evidence="2">Membrane</location>
    </subcellularLocation>
</comment>
<dbReference type="InterPro" id="IPR001128">
    <property type="entry name" value="Cyt_P450"/>
</dbReference>
<dbReference type="PRINTS" id="PR00463">
    <property type="entry name" value="EP450I"/>
</dbReference>
<evidence type="ECO:0000313" key="16">
    <source>
        <dbReference type="Proteomes" id="UP000813462"/>
    </source>
</evidence>
<evidence type="ECO:0000256" key="3">
    <source>
        <dbReference type="ARBA" id="ARBA00010617"/>
    </source>
</evidence>
<feature type="transmembrane region" description="Helical" evidence="14">
    <location>
        <begin position="474"/>
        <end position="496"/>
    </location>
</feature>
<dbReference type="InterPro" id="IPR036396">
    <property type="entry name" value="Cyt_P450_sf"/>
</dbReference>
<dbReference type="PANTHER" id="PTHR47947">
    <property type="entry name" value="CYTOCHROME P450 82C3-RELATED"/>
    <property type="match status" value="1"/>
</dbReference>
<dbReference type="InterPro" id="IPR002401">
    <property type="entry name" value="Cyt_P450_E_grp-I"/>
</dbReference>
<keyword evidence="4 12" id="KW-0349">Heme</keyword>
<evidence type="ECO:0000256" key="14">
    <source>
        <dbReference type="SAM" id="Phobius"/>
    </source>
</evidence>
<dbReference type="GO" id="GO:0004497">
    <property type="term" value="F:monooxygenase activity"/>
    <property type="evidence" value="ECO:0007669"/>
    <property type="project" value="UniProtKB-KW"/>
</dbReference>
<comment type="cofactor">
    <cofactor evidence="1 12">
        <name>heme</name>
        <dbReference type="ChEBI" id="CHEBI:30413"/>
    </cofactor>
</comment>
<name>A0A978V7Z2_ZIZJJ</name>
<dbReference type="SUPFAM" id="SSF48264">
    <property type="entry name" value="Cytochrome P450"/>
    <property type="match status" value="2"/>
</dbReference>
<evidence type="ECO:0000256" key="2">
    <source>
        <dbReference type="ARBA" id="ARBA00004370"/>
    </source>
</evidence>
<dbReference type="AlphaFoldDB" id="A0A978V7Z2"/>
<protein>
    <recommendedName>
        <fullName evidence="17">Cytochrome P450 CYP82D47-like</fullName>
    </recommendedName>
</protein>
<keyword evidence="6 12" id="KW-0479">Metal-binding</keyword>
<proteinExistence type="inferred from homology"/>
<comment type="similarity">
    <text evidence="3 13">Belongs to the cytochrome P450 family.</text>
</comment>
<dbReference type="InterPro" id="IPR017972">
    <property type="entry name" value="Cyt_P450_CS"/>
</dbReference>
<dbReference type="Proteomes" id="UP000813462">
    <property type="component" value="Unassembled WGS sequence"/>
</dbReference>
<feature type="binding site" description="axial binding residue" evidence="12">
    <location>
        <position position="620"/>
    </location>
    <ligand>
        <name>heme</name>
        <dbReference type="ChEBI" id="CHEBI:30413"/>
    </ligand>
    <ligandPart>
        <name>Fe</name>
        <dbReference type="ChEBI" id="CHEBI:18248"/>
    </ligandPart>
</feature>
<dbReference type="PROSITE" id="PS00086">
    <property type="entry name" value="CYTOCHROME_P450"/>
    <property type="match status" value="1"/>
</dbReference>
<dbReference type="PANTHER" id="PTHR47947:SF26">
    <property type="entry name" value="CYTOCHROME P450"/>
    <property type="match status" value="1"/>
</dbReference>
<dbReference type="GO" id="GO:0016705">
    <property type="term" value="F:oxidoreductase activity, acting on paired donors, with incorporation or reduction of molecular oxygen"/>
    <property type="evidence" value="ECO:0007669"/>
    <property type="project" value="InterPro"/>
</dbReference>
<comment type="caution">
    <text evidence="15">The sequence shown here is derived from an EMBL/GenBank/DDBJ whole genome shotgun (WGS) entry which is preliminary data.</text>
</comment>
<reference evidence="15" key="1">
    <citation type="journal article" date="2021" name="Front. Plant Sci.">
        <title>Chromosome-Scale Genome Assembly for Chinese Sour Jujube and Insights Into Its Genome Evolution and Domestication Signature.</title>
        <authorList>
            <person name="Shen L.-Y."/>
            <person name="Luo H."/>
            <person name="Wang X.-L."/>
            <person name="Wang X.-M."/>
            <person name="Qiu X.-J."/>
            <person name="Liu H."/>
            <person name="Zhou S.-S."/>
            <person name="Jia K.-H."/>
            <person name="Nie S."/>
            <person name="Bao Y.-T."/>
            <person name="Zhang R.-G."/>
            <person name="Yun Q.-Z."/>
            <person name="Chai Y.-H."/>
            <person name="Lu J.-Y."/>
            <person name="Li Y."/>
            <person name="Zhao S.-W."/>
            <person name="Mao J.-F."/>
            <person name="Jia S.-G."/>
            <person name="Mao Y.-M."/>
        </authorList>
    </citation>
    <scope>NUCLEOTIDE SEQUENCE</scope>
    <source>
        <strain evidence="15">AT0</strain>
        <tissue evidence="15">Leaf</tissue>
    </source>
</reference>
<evidence type="ECO:0000256" key="1">
    <source>
        <dbReference type="ARBA" id="ARBA00001971"/>
    </source>
</evidence>
<dbReference type="FunFam" id="1.10.630.10:FF:000026">
    <property type="entry name" value="Cytochrome P450 82C4"/>
    <property type="match status" value="1"/>
</dbReference>
<gene>
    <name evidence="15" type="ORF">FEM48_Zijuj06G0074800</name>
</gene>
<keyword evidence="7 14" id="KW-1133">Transmembrane helix</keyword>
<evidence type="ECO:0000256" key="13">
    <source>
        <dbReference type="RuleBase" id="RU000461"/>
    </source>
</evidence>
<keyword evidence="10 13" id="KW-0503">Monooxygenase</keyword>
<organism evidence="15 16">
    <name type="scientific">Ziziphus jujuba var. spinosa</name>
    <dbReference type="NCBI Taxonomy" id="714518"/>
    <lineage>
        <taxon>Eukaryota</taxon>
        <taxon>Viridiplantae</taxon>
        <taxon>Streptophyta</taxon>
        <taxon>Embryophyta</taxon>
        <taxon>Tracheophyta</taxon>
        <taxon>Spermatophyta</taxon>
        <taxon>Magnoliopsida</taxon>
        <taxon>eudicotyledons</taxon>
        <taxon>Gunneridae</taxon>
        <taxon>Pentapetalae</taxon>
        <taxon>rosids</taxon>
        <taxon>fabids</taxon>
        <taxon>Rosales</taxon>
        <taxon>Rhamnaceae</taxon>
        <taxon>Paliureae</taxon>
        <taxon>Ziziphus</taxon>
    </lineage>
</organism>
<evidence type="ECO:0000256" key="5">
    <source>
        <dbReference type="ARBA" id="ARBA00022692"/>
    </source>
</evidence>
<keyword evidence="9 12" id="KW-0408">Iron</keyword>
<dbReference type="EMBL" id="JAEACU010000006">
    <property type="protein sequence ID" value="KAH7524027.1"/>
    <property type="molecule type" value="Genomic_DNA"/>
</dbReference>
<evidence type="ECO:0008006" key="17">
    <source>
        <dbReference type="Google" id="ProtNLM"/>
    </source>
</evidence>
<evidence type="ECO:0000256" key="9">
    <source>
        <dbReference type="ARBA" id="ARBA00023004"/>
    </source>
</evidence>
<sequence length="681" mass="77787">MAKVCLTTNDKVFANPPKLVAPDLMGNNYAMFRFSLYGSYWRQMRNIATLEVLSHHRIDMLGHIRESDVNISIKELWLDFEGHERAMKKTAKVLDHLIQGWIEEHKLNRNNFEEEEKQEFMDVMLSILDSAQEIANYDDDTINKATSMEYALHLRLLLPWQSMDLDHLHLPNLLPFISTILVLLLLVHHLLWKSKRDQKKRELPEAAGGWPIIGHLPLLQGPQPLHITLGNMADKYGPIFTIRMGIYKTLVVSNWETAKECFTTNDKVFANRPKLVAHDILGYNYAMIGFSPYGSYWRQVRKIATLEVLSHHRIEKLSHVRESEVKISIKELYELWVNDSSVVVEMKNWFGDVALNLIFRMVVGKRYLEATATNGDECRRALRDFSELTGIFVVSDAIPHLRWLDLGGHVRAMKKTAKVLDHLIHGWLEEHKPKRSNSVEEEKQDFMAVMLSILDSDQEIASFDADTINKATSLALILAGTDTMMVTLTWALALLLNNRGALKKAQQELDEHVGRDRQVKESDLNNLVYLQAILKETLRLYPAAPLSLPHESMEDCTVGGYHVPKGTCLLVNLSKIHRDPKIWSDPNEFRPERFLTTHKAVDVRGQNFELIPFGSGRRMCPGVSLALQFMQLTLAALLHGFDVATLSNEAVDMSEKFGLTNMKASPLDVLLTPRLPANLYY</sequence>
<dbReference type="Pfam" id="PF00067">
    <property type="entry name" value="p450"/>
    <property type="match status" value="1"/>
</dbReference>
<feature type="transmembrane region" description="Helical" evidence="14">
    <location>
        <begin position="173"/>
        <end position="192"/>
    </location>
</feature>
<evidence type="ECO:0000256" key="6">
    <source>
        <dbReference type="ARBA" id="ARBA00022723"/>
    </source>
</evidence>
<keyword evidence="5 14" id="KW-0812">Transmembrane</keyword>
<evidence type="ECO:0000256" key="4">
    <source>
        <dbReference type="ARBA" id="ARBA00022617"/>
    </source>
</evidence>
<dbReference type="GO" id="GO:0016020">
    <property type="term" value="C:membrane"/>
    <property type="evidence" value="ECO:0007669"/>
    <property type="project" value="UniProtKB-SubCell"/>
</dbReference>
<dbReference type="PRINTS" id="PR00385">
    <property type="entry name" value="P450"/>
</dbReference>
<evidence type="ECO:0000256" key="12">
    <source>
        <dbReference type="PIRSR" id="PIRSR602401-1"/>
    </source>
</evidence>
<keyword evidence="11 14" id="KW-0472">Membrane</keyword>
<evidence type="ECO:0000256" key="10">
    <source>
        <dbReference type="ARBA" id="ARBA00023033"/>
    </source>
</evidence>
<dbReference type="GO" id="GO:0020037">
    <property type="term" value="F:heme binding"/>
    <property type="evidence" value="ECO:0007669"/>
    <property type="project" value="InterPro"/>
</dbReference>
<accession>A0A978V7Z2</accession>
<keyword evidence="8 13" id="KW-0560">Oxidoreductase</keyword>
<dbReference type="InterPro" id="IPR050651">
    <property type="entry name" value="Plant_Cytochrome_P450_Monoox"/>
</dbReference>